<evidence type="ECO:0000313" key="2">
    <source>
        <dbReference type="Proteomes" id="UP000231742"/>
    </source>
</evidence>
<keyword evidence="1" id="KW-0378">Hydrolase</keyword>
<organism evidence="1 2">
    <name type="scientific">Salinibacterium amurskyense</name>
    <dbReference type="NCBI Taxonomy" id="205941"/>
    <lineage>
        <taxon>Bacteria</taxon>
        <taxon>Bacillati</taxon>
        <taxon>Actinomycetota</taxon>
        <taxon>Actinomycetes</taxon>
        <taxon>Micrococcales</taxon>
        <taxon>Microbacteriaceae</taxon>
        <taxon>Salinibacterium</taxon>
    </lineage>
</organism>
<dbReference type="AlphaFoldDB" id="A0A2M9D564"/>
<proteinExistence type="predicted"/>
<dbReference type="Gene3D" id="3.30.1240.10">
    <property type="match status" value="1"/>
</dbReference>
<keyword evidence="2" id="KW-1185">Reference proteome</keyword>
<dbReference type="InterPro" id="IPR036412">
    <property type="entry name" value="HAD-like_sf"/>
</dbReference>
<dbReference type="InterPro" id="IPR023214">
    <property type="entry name" value="HAD_sf"/>
</dbReference>
<reference evidence="1 2" key="1">
    <citation type="submission" date="2017-11" db="EMBL/GenBank/DDBJ databases">
        <title>Genomic Encyclopedia of Archaeal and Bacterial Type Strains, Phase II (KMG-II): From Individual Species to Whole Genera.</title>
        <authorList>
            <person name="Goeker M."/>
        </authorList>
    </citation>
    <scope>NUCLEOTIDE SEQUENCE [LARGE SCALE GENOMIC DNA]</scope>
    <source>
        <strain evidence="1 2">DSM 16400</strain>
    </source>
</reference>
<dbReference type="PANTHER" id="PTHR10000:SF8">
    <property type="entry name" value="HAD SUPERFAMILY HYDROLASE-LIKE, TYPE 3"/>
    <property type="match status" value="1"/>
</dbReference>
<accession>A0A2M9D564</accession>
<evidence type="ECO:0000313" key="1">
    <source>
        <dbReference type="EMBL" id="PJJ80862.1"/>
    </source>
</evidence>
<dbReference type="GO" id="GO:0016791">
    <property type="term" value="F:phosphatase activity"/>
    <property type="evidence" value="ECO:0007669"/>
    <property type="project" value="TreeGrafter"/>
</dbReference>
<dbReference type="Gene3D" id="3.40.50.1000">
    <property type="entry name" value="HAD superfamily/HAD-like"/>
    <property type="match status" value="1"/>
</dbReference>
<gene>
    <name evidence="1" type="ORF">CLV85_0029</name>
</gene>
<name>A0A2M9D564_9MICO</name>
<dbReference type="RefSeq" id="WP_189621852.1">
    <property type="nucleotide sequence ID" value="NZ_BMZU01000001.1"/>
</dbReference>
<dbReference type="InterPro" id="IPR006379">
    <property type="entry name" value="HAD-SF_hydro_IIB"/>
</dbReference>
<comment type="caution">
    <text evidence="1">The sequence shown here is derived from an EMBL/GenBank/DDBJ whole genome shotgun (WGS) entry which is preliminary data.</text>
</comment>
<dbReference type="NCBIfam" id="TIGR01484">
    <property type="entry name" value="HAD-SF-IIB"/>
    <property type="match status" value="1"/>
</dbReference>
<sequence length="280" mass="30200">MTIAAQDDRWMIALDIDGTVLLESGEMNDVVIDAVAKVRDAGHEVMLATGRSVAMTLPILRKLGLKPEYVVCSNGAITLKRDPLADGGYAREFVEMFNPKEVLTSIKQHLGSANYAVEDATGKFFVDGKFPDGALGAVSEDVSFDELIKVQATRVVVISPQHQVDDFLSVVEKMGLHKVSYNVGWTAWLDIAPDGVNKSTALENVRSRLGIPRTRVFAMGDGRNDIDMLEWAASHGRGVAMGQAPDDVLAVANQVTESDVNDGAALALTMFLDALPASQR</sequence>
<dbReference type="Proteomes" id="UP000231742">
    <property type="component" value="Unassembled WGS sequence"/>
</dbReference>
<dbReference type="GO" id="GO:0000287">
    <property type="term" value="F:magnesium ion binding"/>
    <property type="evidence" value="ECO:0007669"/>
    <property type="project" value="TreeGrafter"/>
</dbReference>
<dbReference type="GO" id="GO:0005829">
    <property type="term" value="C:cytosol"/>
    <property type="evidence" value="ECO:0007669"/>
    <property type="project" value="TreeGrafter"/>
</dbReference>
<dbReference type="SUPFAM" id="SSF56784">
    <property type="entry name" value="HAD-like"/>
    <property type="match status" value="1"/>
</dbReference>
<dbReference type="PANTHER" id="PTHR10000">
    <property type="entry name" value="PHOSPHOSERINE PHOSPHATASE"/>
    <property type="match status" value="1"/>
</dbReference>
<protein>
    <submittedName>
        <fullName evidence="1">Cof subfamily protein (Haloacid dehalogenase superfamily)/HAD superfamily hydrolase (TIGR01484 family)</fullName>
    </submittedName>
</protein>
<dbReference type="EMBL" id="PGFH01000001">
    <property type="protein sequence ID" value="PJJ80862.1"/>
    <property type="molecule type" value="Genomic_DNA"/>
</dbReference>
<dbReference type="Pfam" id="PF08282">
    <property type="entry name" value="Hydrolase_3"/>
    <property type="match status" value="1"/>
</dbReference>